<dbReference type="InterPro" id="IPR044965">
    <property type="entry name" value="Glyco_hydro_17_plant"/>
</dbReference>
<reference evidence="8 9" key="1">
    <citation type="journal article" date="2024" name="G3 (Bethesda)">
        <title>Genome assembly of Hibiscus sabdariffa L. provides insights into metabolisms of medicinal natural products.</title>
        <authorList>
            <person name="Kim T."/>
        </authorList>
    </citation>
    <scope>NUCLEOTIDE SEQUENCE [LARGE SCALE GENOMIC DNA]</scope>
    <source>
        <strain evidence="8">TK-2024</strain>
        <tissue evidence="8">Old leaves</tissue>
    </source>
</reference>
<dbReference type="EMBL" id="JBBPBM010000006">
    <property type="protein sequence ID" value="KAK8580285.1"/>
    <property type="molecule type" value="Genomic_DNA"/>
</dbReference>
<comment type="similarity">
    <text evidence="2 6">Belongs to the glycosyl hydrolase 17 family.</text>
</comment>
<accession>A0ABR2FH69</accession>
<keyword evidence="5" id="KW-0326">Glycosidase</keyword>
<dbReference type="Gene3D" id="2.30.30.100">
    <property type="match status" value="1"/>
</dbReference>
<evidence type="ECO:0000256" key="1">
    <source>
        <dbReference type="ARBA" id="ARBA00000382"/>
    </source>
</evidence>
<dbReference type="Gene3D" id="3.20.20.80">
    <property type="entry name" value="Glycosidases"/>
    <property type="match status" value="1"/>
</dbReference>
<dbReference type="PANTHER" id="PTHR32227">
    <property type="entry name" value="GLUCAN ENDO-1,3-BETA-GLUCOSIDASE BG1-RELATED-RELATED"/>
    <property type="match status" value="1"/>
</dbReference>
<proteinExistence type="inferred from homology"/>
<name>A0ABR2FH69_9ROSI</name>
<organism evidence="8 9">
    <name type="scientific">Hibiscus sabdariffa</name>
    <name type="common">roselle</name>
    <dbReference type="NCBI Taxonomy" id="183260"/>
    <lineage>
        <taxon>Eukaryota</taxon>
        <taxon>Viridiplantae</taxon>
        <taxon>Streptophyta</taxon>
        <taxon>Embryophyta</taxon>
        <taxon>Tracheophyta</taxon>
        <taxon>Spermatophyta</taxon>
        <taxon>Magnoliopsida</taxon>
        <taxon>eudicotyledons</taxon>
        <taxon>Gunneridae</taxon>
        <taxon>Pentapetalae</taxon>
        <taxon>rosids</taxon>
        <taxon>malvids</taxon>
        <taxon>Malvales</taxon>
        <taxon>Malvaceae</taxon>
        <taxon>Malvoideae</taxon>
        <taxon>Hibiscus</taxon>
    </lineage>
</organism>
<gene>
    <name evidence="8" type="ORF">V6N12_070566</name>
</gene>
<keyword evidence="9" id="KW-1185">Reference proteome</keyword>
<dbReference type="Pfam" id="PF00332">
    <property type="entry name" value="Glyco_hydro_17"/>
    <property type="match status" value="1"/>
</dbReference>
<dbReference type="EC" id="3.2.1.39" evidence="3"/>
<evidence type="ECO:0000256" key="2">
    <source>
        <dbReference type="ARBA" id="ARBA00008773"/>
    </source>
</evidence>
<dbReference type="InterPro" id="IPR000490">
    <property type="entry name" value="Glyco_hydro_17"/>
</dbReference>
<evidence type="ECO:0000256" key="4">
    <source>
        <dbReference type="ARBA" id="ARBA00022801"/>
    </source>
</evidence>
<evidence type="ECO:0000313" key="9">
    <source>
        <dbReference type="Proteomes" id="UP001472677"/>
    </source>
</evidence>
<evidence type="ECO:0000256" key="3">
    <source>
        <dbReference type="ARBA" id="ARBA00012780"/>
    </source>
</evidence>
<dbReference type="InterPro" id="IPR017853">
    <property type="entry name" value="GH"/>
</dbReference>
<evidence type="ECO:0000256" key="5">
    <source>
        <dbReference type="ARBA" id="ARBA00023295"/>
    </source>
</evidence>
<feature type="signal peptide" evidence="7">
    <location>
        <begin position="1"/>
        <end position="25"/>
    </location>
</feature>
<sequence length="202" mass="22243">MSPRFSGLFISAMVLLTQFLSVTEGSDIGVCYGLNGNNLPSPANVINLYKSRGIGNIRLYQPYPEVLQALRGSGLAVAIGPLNNDIPNLAANQNAANDWVNTNIVPYKDNVNFKWITIGNEIIPGPLSSSVPVVAVHRYLPSAHRHFPIQRQAIPRFLLQPIPLFNMKLVRFLMKLNNETMSIELKNGTVVHGTITGITIQR</sequence>
<comment type="caution">
    <text evidence="8">The sequence shown here is derived from an EMBL/GenBank/DDBJ whole genome shotgun (WGS) entry which is preliminary data.</text>
</comment>
<keyword evidence="4" id="KW-0378">Hydrolase</keyword>
<feature type="chain" id="PRO_5046655499" description="glucan endo-1,3-beta-D-glucosidase" evidence="7">
    <location>
        <begin position="26"/>
        <end position="202"/>
    </location>
</feature>
<protein>
    <recommendedName>
        <fullName evidence="3">glucan endo-1,3-beta-D-glucosidase</fullName>
        <ecNumber evidence="3">3.2.1.39</ecNumber>
    </recommendedName>
</protein>
<evidence type="ECO:0000256" key="7">
    <source>
        <dbReference type="SAM" id="SignalP"/>
    </source>
</evidence>
<comment type="catalytic activity">
    <reaction evidence="1">
        <text>Hydrolysis of (1-&gt;3)-beta-D-glucosidic linkages in (1-&gt;3)-beta-D-glucans.</text>
        <dbReference type="EC" id="3.2.1.39"/>
    </reaction>
</comment>
<keyword evidence="7" id="KW-0732">Signal</keyword>
<evidence type="ECO:0000256" key="6">
    <source>
        <dbReference type="RuleBase" id="RU004335"/>
    </source>
</evidence>
<dbReference type="SUPFAM" id="SSF51445">
    <property type="entry name" value="(Trans)glycosidases"/>
    <property type="match status" value="1"/>
</dbReference>
<dbReference type="Proteomes" id="UP001472677">
    <property type="component" value="Unassembled WGS sequence"/>
</dbReference>
<evidence type="ECO:0000313" key="8">
    <source>
        <dbReference type="EMBL" id="KAK8580285.1"/>
    </source>
</evidence>